<gene>
    <name evidence="7" type="ORF">SAMN05216266_102294</name>
</gene>
<feature type="transmembrane region" description="Helical" evidence="5">
    <location>
        <begin position="148"/>
        <end position="168"/>
    </location>
</feature>
<evidence type="ECO:0000256" key="3">
    <source>
        <dbReference type="ARBA" id="ARBA00022989"/>
    </source>
</evidence>
<dbReference type="AlphaFoldDB" id="A0A1I0WXR0"/>
<keyword evidence="3 5" id="KW-1133">Transmembrane helix</keyword>
<accession>A0A1I0WXR0</accession>
<feature type="domain" description="Methylamine utilisation protein MauE" evidence="6">
    <location>
        <begin position="8"/>
        <end position="132"/>
    </location>
</feature>
<dbReference type="EMBL" id="FOKG01000002">
    <property type="protein sequence ID" value="SFA93364.1"/>
    <property type="molecule type" value="Genomic_DNA"/>
</dbReference>
<keyword evidence="4 5" id="KW-0472">Membrane</keyword>
<evidence type="ECO:0000313" key="7">
    <source>
        <dbReference type="EMBL" id="SFA93364.1"/>
    </source>
</evidence>
<dbReference type="STRING" id="490629.SAMN05216266_102294"/>
<evidence type="ECO:0000313" key="8">
    <source>
        <dbReference type="Proteomes" id="UP000243799"/>
    </source>
</evidence>
<organism evidence="7 8">
    <name type="scientific">Amycolatopsis marina</name>
    <dbReference type="NCBI Taxonomy" id="490629"/>
    <lineage>
        <taxon>Bacteria</taxon>
        <taxon>Bacillati</taxon>
        <taxon>Actinomycetota</taxon>
        <taxon>Actinomycetes</taxon>
        <taxon>Pseudonocardiales</taxon>
        <taxon>Pseudonocardiaceae</taxon>
        <taxon>Amycolatopsis</taxon>
    </lineage>
</organism>
<keyword evidence="2 5" id="KW-0812">Transmembrane</keyword>
<comment type="subcellular location">
    <subcellularLocation>
        <location evidence="1">Membrane</location>
        <topology evidence="1">Multi-pass membrane protein</topology>
    </subcellularLocation>
</comment>
<feature type="transmembrane region" description="Helical" evidence="5">
    <location>
        <begin position="52"/>
        <end position="70"/>
    </location>
</feature>
<name>A0A1I0WXR0_9PSEU</name>
<proteinExistence type="predicted"/>
<dbReference type="InterPro" id="IPR009908">
    <property type="entry name" value="Methylamine_util_MauE"/>
</dbReference>
<evidence type="ECO:0000256" key="5">
    <source>
        <dbReference type="SAM" id="Phobius"/>
    </source>
</evidence>
<dbReference type="RefSeq" id="WP_143101770.1">
    <property type="nucleotide sequence ID" value="NZ_FOKG01000002.1"/>
</dbReference>
<evidence type="ECO:0000256" key="1">
    <source>
        <dbReference type="ARBA" id="ARBA00004141"/>
    </source>
</evidence>
<dbReference type="GO" id="GO:0016020">
    <property type="term" value="C:membrane"/>
    <property type="evidence" value="ECO:0007669"/>
    <property type="project" value="UniProtKB-SubCell"/>
</dbReference>
<evidence type="ECO:0000256" key="4">
    <source>
        <dbReference type="ARBA" id="ARBA00023136"/>
    </source>
</evidence>
<sequence length="267" mass="28261">MFLPHPLASSLLVLVVAAFTSAGAFKLFGSAAPLAARRSALAQVLGKARVVPVFRGVGLIELALAALLLIPAARPGAAFLAAAWCLGMLGYLAYARWRAPESSCGCVSASSGPIGPRTFTRVALLVLAATGATTVDGSWTMGLGDAPVTAALVVVAGTALFVVLSPELDQHWLLPLRKLRVQWRHPLGDTATETEAPVQASLQQLYRSPAYQGAHDLIRSALLDSWDEGEWRLLTFAARTGDRSMTAVFAVPRSRHDPAEVRMALVD</sequence>
<dbReference type="Pfam" id="PF07291">
    <property type="entry name" value="MauE"/>
    <property type="match status" value="1"/>
</dbReference>
<keyword evidence="8" id="KW-1185">Reference proteome</keyword>
<evidence type="ECO:0000259" key="6">
    <source>
        <dbReference type="Pfam" id="PF07291"/>
    </source>
</evidence>
<evidence type="ECO:0000256" key="2">
    <source>
        <dbReference type="ARBA" id="ARBA00022692"/>
    </source>
</evidence>
<dbReference type="OrthoDB" id="3386503at2"/>
<dbReference type="Proteomes" id="UP000243799">
    <property type="component" value="Unassembled WGS sequence"/>
</dbReference>
<feature type="transmembrane region" description="Helical" evidence="5">
    <location>
        <begin position="77"/>
        <end position="94"/>
    </location>
</feature>
<protein>
    <recommendedName>
        <fullName evidence="6">Methylamine utilisation protein MauE domain-containing protein</fullName>
    </recommendedName>
</protein>
<reference evidence="8" key="1">
    <citation type="submission" date="2016-10" db="EMBL/GenBank/DDBJ databases">
        <authorList>
            <person name="Varghese N."/>
            <person name="Submissions S."/>
        </authorList>
    </citation>
    <scope>NUCLEOTIDE SEQUENCE [LARGE SCALE GENOMIC DNA]</scope>
    <source>
        <strain evidence="8">CGMCC 4.3568</strain>
    </source>
</reference>
<dbReference type="GO" id="GO:0030416">
    <property type="term" value="P:methylamine metabolic process"/>
    <property type="evidence" value="ECO:0007669"/>
    <property type="project" value="InterPro"/>
</dbReference>